<keyword evidence="2 4" id="KW-0863">Zinc-finger</keyword>
<feature type="coiled-coil region" evidence="5">
    <location>
        <begin position="52"/>
        <end position="79"/>
    </location>
</feature>
<evidence type="ECO:0000256" key="1">
    <source>
        <dbReference type="ARBA" id="ARBA00022723"/>
    </source>
</evidence>
<dbReference type="PANTHER" id="PTHR47156:SF10">
    <property type="entry name" value="E3 UBIQUITIN-PROTEIN LIGASE TRIM-21-RELATED"/>
    <property type="match status" value="1"/>
</dbReference>
<keyword evidence="1" id="KW-0479">Metal-binding</keyword>
<dbReference type="GO" id="GO:0008270">
    <property type="term" value="F:zinc ion binding"/>
    <property type="evidence" value="ECO:0007669"/>
    <property type="project" value="UniProtKB-KW"/>
</dbReference>
<feature type="domain" description="RING-type" evidence="6">
    <location>
        <begin position="138"/>
        <end position="186"/>
    </location>
</feature>
<name>A0AAE9J8S7_CAEBR</name>
<evidence type="ECO:0000256" key="3">
    <source>
        <dbReference type="ARBA" id="ARBA00022833"/>
    </source>
</evidence>
<accession>A0AAE9J8S7</accession>
<dbReference type="Pfam" id="PF13445">
    <property type="entry name" value="zf-RING_UBOX"/>
    <property type="match status" value="2"/>
</dbReference>
<dbReference type="SUPFAM" id="SSF57850">
    <property type="entry name" value="RING/U-box"/>
    <property type="match status" value="2"/>
</dbReference>
<dbReference type="PROSITE" id="PS00518">
    <property type="entry name" value="ZF_RING_1"/>
    <property type="match status" value="2"/>
</dbReference>
<evidence type="ECO:0000256" key="5">
    <source>
        <dbReference type="SAM" id="Coils"/>
    </source>
</evidence>
<dbReference type="PROSITE" id="PS50089">
    <property type="entry name" value="ZF_RING_2"/>
    <property type="match status" value="2"/>
</dbReference>
<feature type="domain" description="RING-type" evidence="6">
    <location>
        <begin position="358"/>
        <end position="404"/>
    </location>
</feature>
<sequence>MNAIRKIFSKKSSSMRALELEQKKNEMLEYSLNGGIVRKNYREEVDFQTSRSKDIQKKIEEGEERFQELFKENDEHLQLLLVLASLNIELDSVFSPENMTAFLRNEKAQTEKQRQKMLQAWQLLKAPEKNHLKPWKCCEICNQEFQQTDERVPRILGCGHTYCHTCLVQLAKNTPKSSAICCPVDKKYTVLHDNKVERLLKNFTVMHIRNSIRFPVLSELDQLELENDGLRQSLASERSRNVDLHTNLENEREAQIGYRLQAIQENENFEKLRMIQKHRNDKNSALEKDIEANKKHIEAFKLLASNCGTVFDPEILKKFLKDEESQREKYRLRTMKARKMLQKAQEKKEGDQKAWSLCEVCAFQFADTEKQAPRVLACGHTICQSCIIKLAAQTPGKIKCPFDRVSTHWSDREIDICLQKNLTLLHL</sequence>
<gene>
    <name evidence="7" type="ORF">L5515_015041</name>
</gene>
<dbReference type="Proteomes" id="UP000829354">
    <property type="component" value="Chromosome II"/>
</dbReference>
<dbReference type="EMBL" id="CP092621">
    <property type="protein sequence ID" value="UMM19446.1"/>
    <property type="molecule type" value="Genomic_DNA"/>
</dbReference>
<evidence type="ECO:0000256" key="2">
    <source>
        <dbReference type="ARBA" id="ARBA00022771"/>
    </source>
</evidence>
<dbReference type="SMART" id="SM00184">
    <property type="entry name" value="RING"/>
    <property type="match status" value="2"/>
</dbReference>
<keyword evidence="3" id="KW-0862">Zinc</keyword>
<reference evidence="7 8" key="1">
    <citation type="submission" date="2022-04" db="EMBL/GenBank/DDBJ databases">
        <title>Chromosome-level reference genomes for two strains of Caenorhabditis briggsae: an improved platform for comparative genomics.</title>
        <authorList>
            <person name="Stevens L."/>
            <person name="Andersen E."/>
        </authorList>
    </citation>
    <scope>NUCLEOTIDE SEQUENCE [LARGE SCALE GENOMIC DNA]</scope>
    <source>
        <strain evidence="7">VX34</strain>
        <tissue evidence="7">Whole-organism</tissue>
    </source>
</reference>
<protein>
    <recommendedName>
        <fullName evidence="6">RING-type domain-containing protein</fullName>
    </recommendedName>
</protein>
<proteinExistence type="predicted"/>
<dbReference type="InterPro" id="IPR052667">
    <property type="entry name" value="E3_ubiquitin-ligase_RING"/>
</dbReference>
<evidence type="ECO:0000259" key="6">
    <source>
        <dbReference type="PROSITE" id="PS50089"/>
    </source>
</evidence>
<dbReference type="InterPro" id="IPR017907">
    <property type="entry name" value="Znf_RING_CS"/>
</dbReference>
<keyword evidence="5" id="KW-0175">Coiled coil</keyword>
<dbReference type="InterPro" id="IPR027370">
    <property type="entry name" value="Znf-RING_euk"/>
</dbReference>
<evidence type="ECO:0000313" key="8">
    <source>
        <dbReference type="Proteomes" id="UP000829354"/>
    </source>
</evidence>
<dbReference type="InterPro" id="IPR001841">
    <property type="entry name" value="Znf_RING"/>
</dbReference>
<keyword evidence="8" id="KW-1185">Reference proteome</keyword>
<dbReference type="InterPro" id="IPR013083">
    <property type="entry name" value="Znf_RING/FYVE/PHD"/>
</dbReference>
<evidence type="ECO:0000256" key="4">
    <source>
        <dbReference type="PROSITE-ProRule" id="PRU00175"/>
    </source>
</evidence>
<dbReference type="Gene3D" id="3.30.40.10">
    <property type="entry name" value="Zinc/RING finger domain, C3HC4 (zinc finger)"/>
    <property type="match status" value="2"/>
</dbReference>
<organism evidence="7 8">
    <name type="scientific">Caenorhabditis briggsae</name>
    <dbReference type="NCBI Taxonomy" id="6238"/>
    <lineage>
        <taxon>Eukaryota</taxon>
        <taxon>Metazoa</taxon>
        <taxon>Ecdysozoa</taxon>
        <taxon>Nematoda</taxon>
        <taxon>Chromadorea</taxon>
        <taxon>Rhabditida</taxon>
        <taxon>Rhabditina</taxon>
        <taxon>Rhabditomorpha</taxon>
        <taxon>Rhabditoidea</taxon>
        <taxon>Rhabditidae</taxon>
        <taxon>Peloderinae</taxon>
        <taxon>Caenorhabditis</taxon>
    </lineage>
</organism>
<dbReference type="AlphaFoldDB" id="A0AAE9J8S7"/>
<dbReference type="PANTHER" id="PTHR47156">
    <property type="entry name" value="PROTEIN CBG20824"/>
    <property type="match status" value="1"/>
</dbReference>
<evidence type="ECO:0000313" key="7">
    <source>
        <dbReference type="EMBL" id="UMM19446.1"/>
    </source>
</evidence>